<organism evidence="3 4">
    <name type="scientific">Favolaschia claudopus</name>
    <dbReference type="NCBI Taxonomy" id="2862362"/>
    <lineage>
        <taxon>Eukaryota</taxon>
        <taxon>Fungi</taxon>
        <taxon>Dikarya</taxon>
        <taxon>Basidiomycota</taxon>
        <taxon>Agaricomycotina</taxon>
        <taxon>Agaricomycetes</taxon>
        <taxon>Agaricomycetidae</taxon>
        <taxon>Agaricales</taxon>
        <taxon>Marasmiineae</taxon>
        <taxon>Mycenaceae</taxon>
        <taxon>Favolaschia</taxon>
    </lineage>
</organism>
<accession>A0AAW0A9D4</accession>
<feature type="transmembrane region" description="Helical" evidence="1">
    <location>
        <begin position="187"/>
        <end position="206"/>
    </location>
</feature>
<evidence type="ECO:0000256" key="1">
    <source>
        <dbReference type="SAM" id="Phobius"/>
    </source>
</evidence>
<proteinExistence type="predicted"/>
<feature type="signal peptide" evidence="2">
    <location>
        <begin position="1"/>
        <end position="18"/>
    </location>
</feature>
<dbReference type="AlphaFoldDB" id="A0AAW0A9D4"/>
<evidence type="ECO:0000256" key="2">
    <source>
        <dbReference type="SAM" id="SignalP"/>
    </source>
</evidence>
<feature type="chain" id="PRO_5043855411" evidence="2">
    <location>
        <begin position="19"/>
        <end position="208"/>
    </location>
</feature>
<keyword evidence="1" id="KW-1133">Transmembrane helix</keyword>
<evidence type="ECO:0000313" key="4">
    <source>
        <dbReference type="Proteomes" id="UP001362999"/>
    </source>
</evidence>
<dbReference type="EMBL" id="JAWWNJ010000077">
    <property type="protein sequence ID" value="KAK7005711.1"/>
    <property type="molecule type" value="Genomic_DNA"/>
</dbReference>
<evidence type="ECO:0000313" key="3">
    <source>
        <dbReference type="EMBL" id="KAK7005711.1"/>
    </source>
</evidence>
<reference evidence="3 4" key="1">
    <citation type="journal article" date="2024" name="J Genomics">
        <title>Draft genome sequencing and assembly of Favolaschia claudopus CIRM-BRFM 2984 isolated from oak limbs.</title>
        <authorList>
            <person name="Navarro D."/>
            <person name="Drula E."/>
            <person name="Chaduli D."/>
            <person name="Cazenave R."/>
            <person name="Ahrendt S."/>
            <person name="Wang J."/>
            <person name="Lipzen A."/>
            <person name="Daum C."/>
            <person name="Barry K."/>
            <person name="Grigoriev I.V."/>
            <person name="Favel A."/>
            <person name="Rosso M.N."/>
            <person name="Martin F."/>
        </authorList>
    </citation>
    <scope>NUCLEOTIDE SEQUENCE [LARGE SCALE GENOMIC DNA]</scope>
    <source>
        <strain evidence="3 4">CIRM-BRFM 2984</strain>
    </source>
</reference>
<keyword evidence="1" id="KW-0812">Transmembrane</keyword>
<gene>
    <name evidence="3" type="ORF">R3P38DRAFT_3039144</name>
</gene>
<name>A0AAW0A9D4_9AGAR</name>
<dbReference type="Proteomes" id="UP001362999">
    <property type="component" value="Unassembled WGS sequence"/>
</dbReference>
<keyword evidence="1" id="KW-0472">Membrane</keyword>
<keyword evidence="2" id="KW-0732">Signal</keyword>
<comment type="caution">
    <text evidence="3">The sequence shown here is derived from an EMBL/GenBank/DDBJ whole genome shotgun (WGS) entry which is preliminary data.</text>
</comment>
<sequence>MWRYKALVFALVLPAAIAQTVTTTDALGETVIENLTVDLNGLPTTVILETLTGVAAAATTLTTTDAAGDTLIEVVATDADGDPVTRTIQTIPAAADPVGQGQGPVGQPGPTGVPGAPTPFTYTTTDADGATRKVVATFTPTFPGTVTPQQTFQATVLDYSAYTANYITAQAQAAANQNAASKRTPAWWAPCLTVLVGCVAGGAFLLGA</sequence>
<protein>
    <submittedName>
        <fullName evidence="3">Uncharacterized protein</fullName>
    </submittedName>
</protein>
<keyword evidence="4" id="KW-1185">Reference proteome</keyword>